<feature type="non-terminal residue" evidence="2">
    <location>
        <position position="1"/>
    </location>
</feature>
<organism evidence="2 3">
    <name type="scientific">Ensete ventricosum</name>
    <name type="common">Abyssinian banana</name>
    <name type="synonym">Musa ensete</name>
    <dbReference type="NCBI Taxonomy" id="4639"/>
    <lineage>
        <taxon>Eukaryota</taxon>
        <taxon>Viridiplantae</taxon>
        <taxon>Streptophyta</taxon>
        <taxon>Embryophyta</taxon>
        <taxon>Tracheophyta</taxon>
        <taxon>Spermatophyta</taxon>
        <taxon>Magnoliopsida</taxon>
        <taxon>Liliopsida</taxon>
        <taxon>Zingiberales</taxon>
        <taxon>Musaceae</taxon>
        <taxon>Ensete</taxon>
    </lineage>
</organism>
<sequence length="60" mass="7065">SVFRATSQKFKILTIPNVLAHWKSYELGFVKKYDGHKVYAKSRMNSSFDQLLLHHLRNSK</sequence>
<gene>
    <name evidence="2" type="ORF">B296_00058397</name>
</gene>
<comment type="caution">
    <text evidence="2">The sequence shown here is derived from an EMBL/GenBank/DDBJ whole genome shotgun (WGS) entry which is preliminary data.</text>
</comment>
<dbReference type="Proteomes" id="UP000287651">
    <property type="component" value="Unassembled WGS sequence"/>
</dbReference>
<reference evidence="2 3" key="1">
    <citation type="journal article" date="2014" name="Agronomy (Basel)">
        <title>A Draft Genome Sequence for Ensete ventricosum, the Drought-Tolerant Tree Against Hunger.</title>
        <authorList>
            <person name="Harrison J."/>
            <person name="Moore K.A."/>
            <person name="Paszkiewicz K."/>
            <person name="Jones T."/>
            <person name="Grant M."/>
            <person name="Ambacheew D."/>
            <person name="Muzemil S."/>
            <person name="Studholme D.J."/>
        </authorList>
    </citation>
    <scope>NUCLEOTIDE SEQUENCE [LARGE SCALE GENOMIC DNA]</scope>
</reference>
<dbReference type="GO" id="GO:0016714">
    <property type="term" value="F:oxidoreductase activity, acting on paired donors, with incorporation or reduction of molecular oxygen, reduced pteridine as one donor, and incorporation of one atom of oxygen"/>
    <property type="evidence" value="ECO:0007669"/>
    <property type="project" value="InterPro"/>
</dbReference>
<name>A0A426X519_ENSVE</name>
<accession>A0A426X519</accession>
<proteinExistence type="predicted"/>
<protein>
    <recommendedName>
        <fullName evidence="1">Biopterin-dependent aromatic amino acid hydroxylase family profile domain-containing protein</fullName>
    </recommendedName>
</protein>
<evidence type="ECO:0000313" key="2">
    <source>
        <dbReference type="EMBL" id="RRT34565.1"/>
    </source>
</evidence>
<evidence type="ECO:0000313" key="3">
    <source>
        <dbReference type="Proteomes" id="UP000287651"/>
    </source>
</evidence>
<feature type="domain" description="Biopterin-dependent aromatic amino acid hydroxylase family profile" evidence="1">
    <location>
        <begin position="1"/>
        <end position="60"/>
    </location>
</feature>
<dbReference type="PROSITE" id="PS51410">
    <property type="entry name" value="BH4_AAA_HYDROXYL_2"/>
    <property type="match status" value="1"/>
</dbReference>
<dbReference type="EMBL" id="AMZH03026538">
    <property type="protein sequence ID" value="RRT34565.1"/>
    <property type="molecule type" value="Genomic_DNA"/>
</dbReference>
<evidence type="ECO:0000259" key="1">
    <source>
        <dbReference type="PROSITE" id="PS51410"/>
    </source>
</evidence>
<dbReference type="InterPro" id="IPR019774">
    <property type="entry name" value="Aromatic-AA_hydroxylase_C"/>
</dbReference>
<dbReference type="AlphaFoldDB" id="A0A426X519"/>